<feature type="transmembrane region" description="Helical" evidence="15">
    <location>
        <begin position="12"/>
        <end position="31"/>
    </location>
</feature>
<dbReference type="PANTHER" id="PTHR30627">
    <property type="entry name" value="PEPTIDOGLYCAN D,D-TRANSPEPTIDASE"/>
    <property type="match status" value="1"/>
</dbReference>
<dbReference type="InterPro" id="IPR050515">
    <property type="entry name" value="Beta-lactam/transpept"/>
</dbReference>
<keyword evidence="4" id="KW-0997">Cell inner membrane</keyword>
<evidence type="ECO:0000256" key="10">
    <source>
        <dbReference type="ARBA" id="ARBA00022984"/>
    </source>
</evidence>
<comment type="caution">
    <text evidence="18">The sequence shown here is derived from an EMBL/GenBank/DDBJ whole genome shotgun (WGS) entry which is preliminary data.</text>
</comment>
<dbReference type="PANTHER" id="PTHR30627:SF2">
    <property type="entry name" value="PEPTIDOGLYCAN D,D-TRANSPEPTIDASE MRDA"/>
    <property type="match status" value="1"/>
</dbReference>
<dbReference type="Gene3D" id="3.40.710.10">
    <property type="entry name" value="DD-peptidase/beta-lactamase superfamily"/>
    <property type="match status" value="1"/>
</dbReference>
<name>A0ABV4TXQ6_9GAMM</name>
<evidence type="ECO:0000256" key="11">
    <source>
        <dbReference type="ARBA" id="ARBA00022989"/>
    </source>
</evidence>
<reference evidence="18 19" key="1">
    <citation type="submission" date="2024-08" db="EMBL/GenBank/DDBJ databases">
        <title>Whole-genome sequencing of halo(alkali)philic microorganisms from hypersaline lakes.</title>
        <authorList>
            <person name="Sorokin D.Y."/>
            <person name="Merkel A.Y."/>
            <person name="Messina E."/>
            <person name="Yakimov M."/>
        </authorList>
    </citation>
    <scope>NUCLEOTIDE SEQUENCE [LARGE SCALE GENOMIC DNA]</scope>
    <source>
        <strain evidence="18 19">Cl-TMA</strain>
    </source>
</reference>
<evidence type="ECO:0000256" key="7">
    <source>
        <dbReference type="ARBA" id="ARBA00022692"/>
    </source>
</evidence>
<keyword evidence="11 15" id="KW-1133">Transmembrane helix</keyword>
<evidence type="ECO:0000256" key="15">
    <source>
        <dbReference type="SAM" id="Phobius"/>
    </source>
</evidence>
<dbReference type="EMBL" id="JBGUAW010000011">
    <property type="protein sequence ID" value="MFA9462115.1"/>
    <property type="molecule type" value="Genomic_DNA"/>
</dbReference>
<keyword evidence="12 15" id="KW-0472">Membrane</keyword>
<keyword evidence="6" id="KW-0645">Protease</keyword>
<dbReference type="EC" id="3.4.16.4" evidence="14"/>
<sequence>MGQFAHFERRTRLVGLGLLGLGLILMGRLFYLQIEQFFHYRTLADENRITVRPVPPPRGLIYDRRGRLLVENEPAFALELYPEHVDDTSKVLDRLVEVLPSAAVQRDRMAQRLKESPPYLPAILIEGLNTEQVAKFASHQHRFPSIRIRARSQRNYLRGPLTAHVLGYLAQPDKSDFRKFDADLYPPGTRVGKMGLEREYEEILHGAPGFREVETDAFGRVVREISTERPEPGKNLILTLDEDLQKATHEALAPHPEASAVALNPETGGILAMASRPTFNPNEFIGGLSDNTWQQLRQDPNEPLVNRVTQGLYPPASTIKPVLAMAGLVDGAIKTSTEFSCNGTFNVGQDEHTFHCWKSWGHGPMTVDQAVVESCDVYFYKLAHRMGIEPIHKALKAFGLGNRTGIDLPSERKGLNPGPVWKRRMQGEIWYPGETVMTAIGQGYMEATPLQLGVMAAAVANGGFRVEPHLVHGVQDPVSGKVDYREHDRAAIGLVKEESLAVIRDAMRRVVGSVHGTAHSIAGGWIPVAGKTGTAQVVRIDRDKEEQLDPKEKERRLRDHALFVAFAPVEDPQIAVAVVVEHGISGGKTAGKVARKMIDSYFGKGS</sequence>
<dbReference type="SUPFAM" id="SSF56519">
    <property type="entry name" value="Penicillin binding protein dimerisation domain"/>
    <property type="match status" value="1"/>
</dbReference>
<keyword evidence="19" id="KW-1185">Reference proteome</keyword>
<keyword evidence="5 18" id="KW-0121">Carboxypeptidase</keyword>
<dbReference type="Gene3D" id="3.30.1390.30">
    <property type="entry name" value="Penicillin-binding protein 2a, domain 3"/>
    <property type="match status" value="1"/>
</dbReference>
<evidence type="ECO:0000256" key="4">
    <source>
        <dbReference type="ARBA" id="ARBA00022519"/>
    </source>
</evidence>
<evidence type="ECO:0000256" key="3">
    <source>
        <dbReference type="ARBA" id="ARBA00022475"/>
    </source>
</evidence>
<evidence type="ECO:0000259" key="17">
    <source>
        <dbReference type="Pfam" id="PF03717"/>
    </source>
</evidence>
<keyword evidence="7 15" id="KW-0812">Transmembrane</keyword>
<evidence type="ECO:0000256" key="8">
    <source>
        <dbReference type="ARBA" id="ARBA00022801"/>
    </source>
</evidence>
<dbReference type="Pfam" id="PF03717">
    <property type="entry name" value="PBP_dimer"/>
    <property type="match status" value="1"/>
</dbReference>
<evidence type="ECO:0000256" key="6">
    <source>
        <dbReference type="ARBA" id="ARBA00022670"/>
    </source>
</evidence>
<dbReference type="NCBIfam" id="TIGR03423">
    <property type="entry name" value="pbp2_mrdA"/>
    <property type="match status" value="1"/>
</dbReference>
<dbReference type="InterPro" id="IPR001460">
    <property type="entry name" value="PCN-bd_Tpept"/>
</dbReference>
<evidence type="ECO:0000256" key="14">
    <source>
        <dbReference type="NCBIfam" id="TIGR03423"/>
    </source>
</evidence>
<gene>
    <name evidence="18" type="primary">mrdA</name>
    <name evidence="18" type="ORF">ACERLL_14955</name>
</gene>
<organism evidence="18 19">
    <name type="scientific">Thiohalorhabdus methylotrophus</name>
    <dbReference type="NCBI Taxonomy" id="3242694"/>
    <lineage>
        <taxon>Bacteria</taxon>
        <taxon>Pseudomonadati</taxon>
        <taxon>Pseudomonadota</taxon>
        <taxon>Gammaproteobacteria</taxon>
        <taxon>Thiohalorhabdales</taxon>
        <taxon>Thiohalorhabdaceae</taxon>
        <taxon>Thiohalorhabdus</taxon>
    </lineage>
</organism>
<keyword evidence="3" id="KW-1003">Cell membrane</keyword>
<proteinExistence type="predicted"/>
<evidence type="ECO:0000259" key="16">
    <source>
        <dbReference type="Pfam" id="PF00905"/>
    </source>
</evidence>
<evidence type="ECO:0000256" key="2">
    <source>
        <dbReference type="ARBA" id="ARBA00004236"/>
    </source>
</evidence>
<dbReference type="RefSeq" id="WP_373656904.1">
    <property type="nucleotide sequence ID" value="NZ_JBGUAW010000011.1"/>
</dbReference>
<keyword evidence="10" id="KW-0573">Peptidoglycan synthesis</keyword>
<keyword evidence="13" id="KW-0961">Cell wall biogenesis/degradation</keyword>
<feature type="domain" description="Penicillin-binding protein dimerisation" evidence="17">
    <location>
        <begin position="54"/>
        <end position="225"/>
    </location>
</feature>
<dbReference type="InterPro" id="IPR005311">
    <property type="entry name" value="PBP_dimer"/>
</dbReference>
<dbReference type="InterPro" id="IPR017790">
    <property type="entry name" value="Penicillin-binding_protein_2"/>
</dbReference>
<dbReference type="Gene3D" id="3.90.1310.10">
    <property type="entry name" value="Penicillin-binding protein 2a (Domain 2)"/>
    <property type="match status" value="1"/>
</dbReference>
<dbReference type="GO" id="GO:0009002">
    <property type="term" value="F:serine-type D-Ala-D-Ala carboxypeptidase activity"/>
    <property type="evidence" value="ECO:0007669"/>
    <property type="project" value="UniProtKB-EC"/>
</dbReference>
<evidence type="ECO:0000256" key="9">
    <source>
        <dbReference type="ARBA" id="ARBA00022960"/>
    </source>
</evidence>
<keyword evidence="8 18" id="KW-0378">Hydrolase</keyword>
<dbReference type="InterPro" id="IPR012338">
    <property type="entry name" value="Beta-lactam/transpept-like"/>
</dbReference>
<keyword evidence="9" id="KW-0133">Cell shape</keyword>
<evidence type="ECO:0000256" key="13">
    <source>
        <dbReference type="ARBA" id="ARBA00023316"/>
    </source>
</evidence>
<protein>
    <recommendedName>
        <fullName evidence="14">Penicillin-binding protein 2</fullName>
        <ecNumber evidence="14">3.4.16.4</ecNumber>
    </recommendedName>
</protein>
<evidence type="ECO:0000256" key="1">
    <source>
        <dbReference type="ARBA" id="ARBA00004167"/>
    </source>
</evidence>
<dbReference type="Proteomes" id="UP001575181">
    <property type="component" value="Unassembled WGS sequence"/>
</dbReference>
<evidence type="ECO:0000256" key="5">
    <source>
        <dbReference type="ARBA" id="ARBA00022645"/>
    </source>
</evidence>
<dbReference type="SUPFAM" id="SSF56601">
    <property type="entry name" value="beta-lactamase/transpeptidase-like"/>
    <property type="match status" value="1"/>
</dbReference>
<evidence type="ECO:0000313" key="19">
    <source>
        <dbReference type="Proteomes" id="UP001575181"/>
    </source>
</evidence>
<evidence type="ECO:0000313" key="18">
    <source>
        <dbReference type="EMBL" id="MFA9462115.1"/>
    </source>
</evidence>
<dbReference type="InterPro" id="IPR036138">
    <property type="entry name" value="PBP_dimer_sf"/>
</dbReference>
<dbReference type="Pfam" id="PF00905">
    <property type="entry name" value="Transpeptidase"/>
    <property type="match status" value="1"/>
</dbReference>
<comment type="subcellular location">
    <subcellularLocation>
        <location evidence="2">Cell membrane</location>
    </subcellularLocation>
    <subcellularLocation>
        <location evidence="1">Membrane</location>
        <topology evidence="1">Single-pass membrane protein</topology>
    </subcellularLocation>
</comment>
<accession>A0ABV4TXQ6</accession>
<evidence type="ECO:0000256" key="12">
    <source>
        <dbReference type="ARBA" id="ARBA00023136"/>
    </source>
</evidence>
<feature type="domain" description="Penicillin-binding protein transpeptidase" evidence="16">
    <location>
        <begin position="259"/>
        <end position="598"/>
    </location>
</feature>